<comment type="caution">
    <text evidence="1">The sequence shown here is derived from an EMBL/GenBank/DDBJ whole genome shotgun (WGS) entry which is preliminary data.</text>
</comment>
<organism evidence="1 2">
    <name type="scientific">Endocarpon pusillum</name>
    <dbReference type="NCBI Taxonomy" id="364733"/>
    <lineage>
        <taxon>Eukaryota</taxon>
        <taxon>Fungi</taxon>
        <taxon>Dikarya</taxon>
        <taxon>Ascomycota</taxon>
        <taxon>Pezizomycotina</taxon>
        <taxon>Eurotiomycetes</taxon>
        <taxon>Chaetothyriomycetidae</taxon>
        <taxon>Verrucariales</taxon>
        <taxon>Verrucariaceae</taxon>
        <taxon>Endocarpon</taxon>
    </lineage>
</organism>
<proteinExistence type="predicted"/>
<evidence type="ECO:0000313" key="1">
    <source>
        <dbReference type="EMBL" id="KAF7506854.1"/>
    </source>
</evidence>
<name>A0A8H7AG79_9EURO</name>
<gene>
    <name evidence="1" type="ORF">GJ744_011200</name>
</gene>
<keyword evidence="2" id="KW-1185">Reference proteome</keyword>
<dbReference type="Proteomes" id="UP000606974">
    <property type="component" value="Unassembled WGS sequence"/>
</dbReference>
<evidence type="ECO:0000313" key="2">
    <source>
        <dbReference type="Proteomes" id="UP000606974"/>
    </source>
</evidence>
<sequence length="90" mass="9838">MAPSSAAAKEEMIQKAQQIVVDGRDNASKVISVVHDIVKRTISPDSECATTALRIIEPAAQYLRDAAKPHLELTNNYIRHGTSPTRRDGI</sequence>
<protein>
    <submittedName>
        <fullName evidence="1">Uncharacterized protein</fullName>
    </submittedName>
</protein>
<reference evidence="1" key="1">
    <citation type="submission" date="2020-02" db="EMBL/GenBank/DDBJ databases">
        <authorList>
            <person name="Palmer J.M."/>
        </authorList>
    </citation>
    <scope>NUCLEOTIDE SEQUENCE</scope>
    <source>
        <strain evidence="1">EPUS1.4</strain>
        <tissue evidence="1">Thallus</tissue>
    </source>
</reference>
<accession>A0A8H7AG79</accession>
<dbReference type="AlphaFoldDB" id="A0A8H7AG79"/>
<dbReference type="EMBL" id="JAACFV010000079">
    <property type="protein sequence ID" value="KAF7506854.1"/>
    <property type="molecule type" value="Genomic_DNA"/>
</dbReference>